<evidence type="ECO:0000313" key="2">
    <source>
        <dbReference type="Proteomes" id="UP000215590"/>
    </source>
</evidence>
<dbReference type="AlphaFoldDB" id="A0A256G0X6"/>
<accession>A0A256G0X6</accession>
<sequence length="168" mass="19183">MAVPTNKQELLEAIETNYARLLLDLARVPPERTAQKTMDGHAKGAMMSVHNLVSYLVGWNELVLKWCEGKDQGLVVDFPETGFKWNELGALASKFYRDYETLPFDTLLSRFESAKNALVALIEARSDSELYAVAWYEKYTLGRMIQFNTSSPYANARGRLRKWLKAQI</sequence>
<reference evidence="1 2" key="1">
    <citation type="submission" date="2017-07" db="EMBL/GenBank/DDBJ databases">
        <title>Phylogenetic study on the rhizospheric bacterium Ochrobactrum sp. A44.</title>
        <authorList>
            <person name="Krzyzanowska D.M."/>
            <person name="Ossowicki A."/>
            <person name="Rajewska M."/>
            <person name="Maciag T."/>
            <person name="Kaczynski Z."/>
            <person name="Czerwicka M."/>
            <person name="Jafra S."/>
        </authorList>
    </citation>
    <scope>NUCLEOTIDE SEQUENCE [LARGE SCALE GENOMIC DNA]</scope>
    <source>
        <strain evidence="1 2">DSM 7216</strain>
    </source>
</reference>
<dbReference type="InterPro" id="IPR012550">
    <property type="entry name" value="DUF1706"/>
</dbReference>
<gene>
    <name evidence="1" type="ORF">CEV31_1027</name>
</gene>
<evidence type="ECO:0008006" key="3">
    <source>
        <dbReference type="Google" id="ProtNLM"/>
    </source>
</evidence>
<dbReference type="PIRSF" id="PIRSF031551">
    <property type="entry name" value="DUF1706"/>
    <property type="match status" value="1"/>
</dbReference>
<protein>
    <recommendedName>
        <fullName evidence="3">ClbS/DfsB family four-helix bundle protein</fullName>
    </recommendedName>
</protein>
<dbReference type="OrthoDB" id="5347938at2"/>
<dbReference type="EMBL" id="NNRJ01000014">
    <property type="protein sequence ID" value="OYR20744.1"/>
    <property type="molecule type" value="Genomic_DNA"/>
</dbReference>
<dbReference type="PANTHER" id="PTHR40658:SF3">
    <property type="entry name" value="CLBS_DFSB FAMILY FOUR-HELIX BUNDLE PROTEIN"/>
    <property type="match status" value="1"/>
</dbReference>
<dbReference type="Proteomes" id="UP000215590">
    <property type="component" value="Unassembled WGS sequence"/>
</dbReference>
<dbReference type="InterPro" id="IPR034660">
    <property type="entry name" value="DinB/YfiT-like"/>
</dbReference>
<organism evidence="1 2">
    <name type="scientific">Brucella thiophenivorans</name>
    <dbReference type="NCBI Taxonomy" id="571255"/>
    <lineage>
        <taxon>Bacteria</taxon>
        <taxon>Pseudomonadati</taxon>
        <taxon>Pseudomonadota</taxon>
        <taxon>Alphaproteobacteria</taxon>
        <taxon>Hyphomicrobiales</taxon>
        <taxon>Brucellaceae</taxon>
        <taxon>Brucella/Ochrobactrum group</taxon>
        <taxon>Brucella</taxon>
    </lineage>
</organism>
<comment type="caution">
    <text evidence="1">The sequence shown here is derived from an EMBL/GenBank/DDBJ whole genome shotgun (WGS) entry which is preliminary data.</text>
</comment>
<dbReference type="Gene3D" id="1.20.120.450">
    <property type="entry name" value="dinb family like domain"/>
    <property type="match status" value="1"/>
</dbReference>
<dbReference type="PANTHER" id="PTHR40658">
    <property type="match status" value="1"/>
</dbReference>
<dbReference type="SUPFAM" id="SSF109854">
    <property type="entry name" value="DinB/YfiT-like putative metalloenzymes"/>
    <property type="match status" value="1"/>
</dbReference>
<proteinExistence type="predicted"/>
<name>A0A256G0X6_9HYPH</name>
<keyword evidence="2" id="KW-1185">Reference proteome</keyword>
<dbReference type="Pfam" id="PF08020">
    <property type="entry name" value="DUF1706"/>
    <property type="match status" value="1"/>
</dbReference>
<evidence type="ECO:0000313" key="1">
    <source>
        <dbReference type="EMBL" id="OYR20744.1"/>
    </source>
</evidence>
<dbReference type="RefSeq" id="WP_094505761.1">
    <property type="nucleotide sequence ID" value="NZ_JBHEEK010000006.1"/>
</dbReference>